<evidence type="ECO:0000256" key="4">
    <source>
        <dbReference type="ARBA" id="ARBA00023212"/>
    </source>
</evidence>
<feature type="compositionally biased region" description="Basic and acidic residues" evidence="6">
    <location>
        <begin position="151"/>
        <end position="164"/>
    </location>
</feature>
<feature type="region of interest" description="Disordered" evidence="6">
    <location>
        <begin position="1"/>
        <end position="25"/>
    </location>
</feature>
<evidence type="ECO:0000256" key="3">
    <source>
        <dbReference type="ARBA" id="ARBA00022490"/>
    </source>
</evidence>
<dbReference type="PANTHER" id="PTHR21490:SF2">
    <property type="entry name" value="ENKURIN DOMAIN-CONTAINING PROTEIN 1"/>
    <property type="match status" value="1"/>
</dbReference>
<dbReference type="GO" id="GO:0005881">
    <property type="term" value="C:cytoplasmic microtubule"/>
    <property type="evidence" value="ECO:0007669"/>
    <property type="project" value="TreeGrafter"/>
</dbReference>
<evidence type="ECO:0000259" key="7">
    <source>
        <dbReference type="PROSITE" id="PS51665"/>
    </source>
</evidence>
<reference evidence="9" key="1">
    <citation type="journal article" date="2017" name="bioRxiv">
        <title>Comparative analysis of the genomes of Stylophora pistillata and Acropora digitifera provides evidence for extensive differences between species of corals.</title>
        <authorList>
            <person name="Voolstra C.R."/>
            <person name="Li Y."/>
            <person name="Liew Y.J."/>
            <person name="Baumgarten S."/>
            <person name="Zoccola D."/>
            <person name="Flot J.-F."/>
            <person name="Tambutte S."/>
            <person name="Allemand D."/>
            <person name="Aranda M."/>
        </authorList>
    </citation>
    <scope>NUCLEOTIDE SEQUENCE [LARGE SCALE GENOMIC DNA]</scope>
</reference>
<dbReference type="GO" id="GO:0005929">
    <property type="term" value="C:cilium"/>
    <property type="evidence" value="ECO:0007669"/>
    <property type="project" value="UniProtKB-SubCell"/>
</dbReference>
<accession>A0A2B4RSU1</accession>
<feature type="compositionally biased region" description="Basic and acidic residues" evidence="6">
    <location>
        <begin position="13"/>
        <end position="24"/>
    </location>
</feature>
<dbReference type="PROSITE" id="PS51665">
    <property type="entry name" value="ENKURIN"/>
    <property type="match status" value="1"/>
</dbReference>
<dbReference type="OrthoDB" id="10264920at2759"/>
<evidence type="ECO:0000313" key="9">
    <source>
        <dbReference type="Proteomes" id="UP000225706"/>
    </source>
</evidence>
<dbReference type="Pfam" id="PF13864">
    <property type="entry name" value="Enkurin"/>
    <property type="match status" value="1"/>
</dbReference>
<organism evidence="8 9">
    <name type="scientific">Stylophora pistillata</name>
    <name type="common">Smooth cauliflower coral</name>
    <dbReference type="NCBI Taxonomy" id="50429"/>
    <lineage>
        <taxon>Eukaryota</taxon>
        <taxon>Metazoa</taxon>
        <taxon>Cnidaria</taxon>
        <taxon>Anthozoa</taxon>
        <taxon>Hexacorallia</taxon>
        <taxon>Scleractinia</taxon>
        <taxon>Astrocoeniina</taxon>
        <taxon>Pocilloporidae</taxon>
        <taxon>Stylophora</taxon>
    </lineage>
</organism>
<evidence type="ECO:0000256" key="2">
    <source>
        <dbReference type="ARBA" id="ARBA00004245"/>
    </source>
</evidence>
<evidence type="ECO:0000313" key="8">
    <source>
        <dbReference type="EMBL" id="PFX19889.1"/>
    </source>
</evidence>
<protein>
    <submittedName>
        <fullName evidence="8">Enkurin domain-containing protein 1</fullName>
    </submittedName>
</protein>
<feature type="domain" description="Enkurin" evidence="7">
    <location>
        <begin position="235"/>
        <end position="327"/>
    </location>
</feature>
<dbReference type="PANTHER" id="PTHR21490">
    <property type="entry name" value="ENKURIN-RELATED"/>
    <property type="match status" value="1"/>
</dbReference>
<comment type="subcellular location">
    <subcellularLocation>
        <location evidence="1">Cell projection</location>
        <location evidence="1">Cilium</location>
    </subcellularLocation>
    <subcellularLocation>
        <location evidence="2">Cytoplasm</location>
        <location evidence="2">Cytoskeleton</location>
    </subcellularLocation>
</comment>
<evidence type="ECO:0000256" key="5">
    <source>
        <dbReference type="ARBA" id="ARBA00023273"/>
    </source>
</evidence>
<name>A0A2B4RSU1_STYPI</name>
<proteinExistence type="predicted"/>
<keyword evidence="3" id="KW-0963">Cytoplasm</keyword>
<keyword evidence="4" id="KW-0206">Cytoskeleton</keyword>
<dbReference type="InterPro" id="IPR052102">
    <property type="entry name" value="Enkurin_domain-protein"/>
</dbReference>
<keyword evidence="9" id="KW-1185">Reference proteome</keyword>
<gene>
    <name evidence="8" type="primary">ENKD1</name>
    <name evidence="8" type="ORF">AWC38_SpisGene15686</name>
</gene>
<feature type="region of interest" description="Disordered" evidence="6">
    <location>
        <begin position="89"/>
        <end position="108"/>
    </location>
</feature>
<comment type="caution">
    <text evidence="8">The sequence shown here is derived from an EMBL/GenBank/DDBJ whole genome shotgun (WGS) entry which is preliminary data.</text>
</comment>
<dbReference type="STRING" id="50429.A0A2B4RSU1"/>
<dbReference type="EMBL" id="LSMT01000340">
    <property type="protein sequence ID" value="PFX19889.1"/>
    <property type="molecule type" value="Genomic_DNA"/>
</dbReference>
<keyword evidence="5" id="KW-0966">Cell projection</keyword>
<dbReference type="AlphaFoldDB" id="A0A2B4RSU1"/>
<evidence type="ECO:0000256" key="1">
    <source>
        <dbReference type="ARBA" id="ARBA00004138"/>
    </source>
</evidence>
<sequence length="330" mass="37335">MLSTWTIPTDPGFDTRRPTNEDRYSPVYAERLPKARVRPEALSNAIKNQGTLAQLFNPSARPYSVGSRPASAQYKNFAKENVHRIKEIQKANREKQRGSTPSEPVKAVYKPGKFDSVESKVALEIKAAPPPLMRSNSATFLRAGSRNGPPVKDRPTSCEPVIPREMKLTVPKATIAKEHKPEVKNVNHVSQNVRRAPSPLRPRPPSVVAAEELATKKKEQEKRYQKGKVPKYLKERQKQWKEEERIRIANTPDPSIPPGHTLMTREERLQTLASLQKNQTELLAQLNALPVRVDTLRVKTAKADLERKLSEIEDAIKIFSRPKVFVKVDD</sequence>
<feature type="region of interest" description="Disordered" evidence="6">
    <location>
        <begin position="141"/>
        <end position="164"/>
    </location>
</feature>
<dbReference type="Proteomes" id="UP000225706">
    <property type="component" value="Unassembled WGS sequence"/>
</dbReference>
<dbReference type="InterPro" id="IPR027012">
    <property type="entry name" value="Enkurin_dom"/>
</dbReference>
<evidence type="ECO:0000256" key="6">
    <source>
        <dbReference type="SAM" id="MobiDB-lite"/>
    </source>
</evidence>